<gene>
    <name evidence="2" type="ORF">SAMN04488038_101206</name>
</gene>
<protein>
    <recommendedName>
        <fullName evidence="4">DUF2946 domain-containing protein</fullName>
    </recommendedName>
</protein>
<evidence type="ECO:0000313" key="3">
    <source>
        <dbReference type="Proteomes" id="UP000199233"/>
    </source>
</evidence>
<keyword evidence="1" id="KW-1133">Transmembrane helix</keyword>
<evidence type="ECO:0000256" key="1">
    <source>
        <dbReference type="SAM" id="Phobius"/>
    </source>
</evidence>
<feature type="transmembrane region" description="Helical" evidence="1">
    <location>
        <begin position="26"/>
        <end position="44"/>
    </location>
</feature>
<dbReference type="EMBL" id="FOFS01000001">
    <property type="protein sequence ID" value="SEP69408.1"/>
    <property type="molecule type" value="Genomic_DNA"/>
</dbReference>
<accession>A0A1H9A081</accession>
<keyword evidence="1" id="KW-0472">Membrane</keyword>
<sequence>MTCAGPVWRAHLHNAAVLQVLRHRQLPAALAVLALLAQLVLPLLHAQDMAQRSGNPLLYAFCGTPASVLSQVPVPDSLDTRTLTQSKMADAPCALCASLHAPAAAAPALLAVPGFLAVWAVPAFVLARLYPRVQLVVLPPLRAPPLNAHRWIFLN</sequence>
<dbReference type="InterPro" id="IPR021333">
    <property type="entry name" value="DUF2946"/>
</dbReference>
<evidence type="ECO:0000313" key="2">
    <source>
        <dbReference type="EMBL" id="SEP69408.1"/>
    </source>
</evidence>
<dbReference type="RefSeq" id="WP_093280822.1">
    <property type="nucleotide sequence ID" value="NZ_FOFS01000001.1"/>
</dbReference>
<reference evidence="2 3" key="1">
    <citation type="submission" date="2016-10" db="EMBL/GenBank/DDBJ databases">
        <authorList>
            <person name="de Groot N.N."/>
        </authorList>
    </citation>
    <scope>NUCLEOTIDE SEQUENCE [LARGE SCALE GENOMIC DNA]</scope>
    <source>
        <strain evidence="2 3">DSM 25927</strain>
    </source>
</reference>
<evidence type="ECO:0008006" key="4">
    <source>
        <dbReference type="Google" id="ProtNLM"/>
    </source>
</evidence>
<dbReference type="Pfam" id="PF11162">
    <property type="entry name" value="DUF2946"/>
    <property type="match status" value="1"/>
</dbReference>
<keyword evidence="1" id="KW-0812">Transmembrane</keyword>
<dbReference type="Proteomes" id="UP000199233">
    <property type="component" value="Unassembled WGS sequence"/>
</dbReference>
<dbReference type="STRING" id="489703.SAMN04488038_101206"/>
<organism evidence="2 3">
    <name type="scientific">Solimonas aquatica</name>
    <dbReference type="NCBI Taxonomy" id="489703"/>
    <lineage>
        <taxon>Bacteria</taxon>
        <taxon>Pseudomonadati</taxon>
        <taxon>Pseudomonadota</taxon>
        <taxon>Gammaproteobacteria</taxon>
        <taxon>Nevskiales</taxon>
        <taxon>Nevskiaceae</taxon>
        <taxon>Solimonas</taxon>
    </lineage>
</organism>
<proteinExistence type="predicted"/>
<dbReference type="AlphaFoldDB" id="A0A1H9A081"/>
<keyword evidence="3" id="KW-1185">Reference proteome</keyword>
<feature type="transmembrane region" description="Helical" evidence="1">
    <location>
        <begin position="108"/>
        <end position="130"/>
    </location>
</feature>
<name>A0A1H9A081_9GAMM</name>